<dbReference type="AlphaFoldDB" id="A0A9W8ASQ7"/>
<feature type="domain" description="ATP adenylyltransferase C-terminal" evidence="1">
    <location>
        <begin position="67"/>
        <end position="190"/>
    </location>
</feature>
<dbReference type="InterPro" id="IPR019200">
    <property type="entry name" value="ATP_adenylylTrfase_C"/>
</dbReference>
<dbReference type="GO" id="GO:0005524">
    <property type="term" value="F:ATP binding"/>
    <property type="evidence" value="ECO:0007669"/>
    <property type="project" value="InterPro"/>
</dbReference>
<dbReference type="PANTHER" id="PTHR38420:SF1">
    <property type="entry name" value="PUTATIVE (AFU_ORTHOLOGUE AFUA_5G14690)-RELATED"/>
    <property type="match status" value="1"/>
</dbReference>
<proteinExistence type="predicted"/>
<reference evidence="2" key="1">
    <citation type="submission" date="2022-07" db="EMBL/GenBank/DDBJ databases">
        <title>Phylogenomic reconstructions and comparative analyses of Kickxellomycotina fungi.</title>
        <authorList>
            <person name="Reynolds N.K."/>
            <person name="Stajich J.E."/>
            <person name="Barry K."/>
            <person name="Grigoriev I.V."/>
            <person name="Crous P."/>
            <person name="Smith M.E."/>
        </authorList>
    </citation>
    <scope>NUCLEOTIDE SEQUENCE</scope>
    <source>
        <strain evidence="2">RSA 1196</strain>
    </source>
</reference>
<protein>
    <recommendedName>
        <fullName evidence="1">ATP adenylyltransferase C-terminal domain-containing protein</fullName>
    </recommendedName>
</protein>
<dbReference type="GO" id="GO:0003877">
    <property type="term" value="F:ATP:ADP adenylyltransferase activity"/>
    <property type="evidence" value="ECO:0007669"/>
    <property type="project" value="InterPro"/>
</dbReference>
<keyword evidence="3" id="KW-1185">Reference proteome</keyword>
<gene>
    <name evidence="2" type="ORF">IWQ62_004304</name>
</gene>
<dbReference type="Gene3D" id="3.30.428.70">
    <property type="match status" value="1"/>
</dbReference>
<dbReference type="OrthoDB" id="10267950at2759"/>
<accession>A0A9W8ASQ7</accession>
<dbReference type="Pfam" id="PF09830">
    <property type="entry name" value="ATP_transf"/>
    <property type="match status" value="1"/>
</dbReference>
<evidence type="ECO:0000259" key="1">
    <source>
        <dbReference type="Pfam" id="PF09830"/>
    </source>
</evidence>
<sequence>YQRQGDPLKLNEFKTACWTLYHLQPKYLLFYNAGPNSGASAGDTHFPPIFGVINHWDYDQVGRIALFPFRHYCIHLRPMELDDTAETRADYLHRTYTTLLNEMQTSMTEVIPSLVPDSTGATNGTESFLSYNFICTEDMMLLVPRRHKESNGISINSLGFAGLLLAKSPAELESIQTHGVFQVLADVGYPW</sequence>
<dbReference type="InterPro" id="IPR009163">
    <property type="entry name" value="Ap4A_phos1/2"/>
</dbReference>
<dbReference type="EMBL" id="JANBPY010001390">
    <property type="protein sequence ID" value="KAJ1960238.1"/>
    <property type="molecule type" value="Genomic_DNA"/>
</dbReference>
<comment type="caution">
    <text evidence="2">The sequence shown here is derived from an EMBL/GenBank/DDBJ whole genome shotgun (WGS) entry which is preliminary data.</text>
</comment>
<evidence type="ECO:0000313" key="3">
    <source>
        <dbReference type="Proteomes" id="UP001150925"/>
    </source>
</evidence>
<dbReference type="GO" id="GO:0009117">
    <property type="term" value="P:nucleotide metabolic process"/>
    <property type="evidence" value="ECO:0007669"/>
    <property type="project" value="InterPro"/>
</dbReference>
<dbReference type="Proteomes" id="UP001150925">
    <property type="component" value="Unassembled WGS sequence"/>
</dbReference>
<name>A0A9W8ASQ7_9FUNG</name>
<feature type="non-terminal residue" evidence="2">
    <location>
        <position position="191"/>
    </location>
</feature>
<organism evidence="2 3">
    <name type="scientific">Dispira parvispora</name>
    <dbReference type="NCBI Taxonomy" id="1520584"/>
    <lineage>
        <taxon>Eukaryota</taxon>
        <taxon>Fungi</taxon>
        <taxon>Fungi incertae sedis</taxon>
        <taxon>Zoopagomycota</taxon>
        <taxon>Kickxellomycotina</taxon>
        <taxon>Dimargaritomycetes</taxon>
        <taxon>Dimargaritales</taxon>
        <taxon>Dimargaritaceae</taxon>
        <taxon>Dispira</taxon>
    </lineage>
</organism>
<dbReference type="PANTHER" id="PTHR38420">
    <property type="entry name" value="AP-4-A PHOSPHORYLASE II"/>
    <property type="match status" value="1"/>
</dbReference>
<dbReference type="InterPro" id="IPR043171">
    <property type="entry name" value="Ap4A_phos1/2-like"/>
</dbReference>
<evidence type="ECO:0000313" key="2">
    <source>
        <dbReference type="EMBL" id="KAJ1960238.1"/>
    </source>
</evidence>